<evidence type="ECO:0000313" key="2">
    <source>
        <dbReference type="Proteomes" id="UP000007490"/>
    </source>
</evidence>
<keyword evidence="2" id="KW-1185">Reference proteome</keyword>
<proteinExistence type="predicted"/>
<dbReference type="InterPro" id="IPR016155">
    <property type="entry name" value="Mopterin_synth/thiamin_S_b"/>
</dbReference>
<dbReference type="RefSeq" id="WP_013644096.1">
    <property type="nucleotide sequence ID" value="NC_015216.1"/>
</dbReference>
<evidence type="ECO:0000313" key="1">
    <source>
        <dbReference type="EMBL" id="ADZ08745.1"/>
    </source>
</evidence>
<dbReference type="InterPro" id="IPR012675">
    <property type="entry name" value="Beta-grasp_dom_sf"/>
</dbReference>
<dbReference type="Proteomes" id="UP000007490">
    <property type="component" value="Chromosome"/>
</dbReference>
<dbReference type="SUPFAM" id="SSF54285">
    <property type="entry name" value="MoaD/ThiS"/>
    <property type="match status" value="1"/>
</dbReference>
<name>F0T9J7_METLA</name>
<dbReference type="OrthoDB" id="76910at2157"/>
<dbReference type="GeneID" id="10276933"/>
<dbReference type="Pfam" id="PF02597">
    <property type="entry name" value="ThiS"/>
    <property type="match status" value="1"/>
</dbReference>
<accession>F0T9J7</accession>
<dbReference type="AlphaFoldDB" id="F0T9J7"/>
<dbReference type="EMBL" id="CP002551">
    <property type="protein sequence ID" value="ADZ08745.1"/>
    <property type="molecule type" value="Genomic_DNA"/>
</dbReference>
<dbReference type="HOGENOM" id="CLU_114601_9_4_2"/>
<protein>
    <submittedName>
        <fullName evidence="1">ThiamineS protein</fullName>
    </submittedName>
</protein>
<gene>
    <name evidence="1" type="ordered locus">Metbo_0493</name>
</gene>
<reference evidence="2" key="1">
    <citation type="submission" date="2011-02" db="EMBL/GenBank/DDBJ databases">
        <title>Complete sequence of Methanobacterium sp. AL-21.</title>
        <authorList>
            <consortium name="US DOE Joint Genome Institute"/>
            <person name="Lucas S."/>
            <person name="Copeland A."/>
            <person name="Lapidus A."/>
            <person name="Cheng J.-F."/>
            <person name="Goodwin L."/>
            <person name="Pitluck S."/>
            <person name="Chertkov O."/>
            <person name="Detter J.C."/>
            <person name="Han C."/>
            <person name="Tapia R."/>
            <person name="Land M."/>
            <person name="Hauser L."/>
            <person name="Kyrpides N."/>
            <person name="Ivanova N."/>
            <person name="Mikhailova N."/>
            <person name="Pagani I."/>
            <person name="Cadillo-Quiroz H."/>
            <person name="Imachi H."/>
            <person name="Zinder S."/>
            <person name="Liu W."/>
            <person name="Woyke T."/>
        </authorList>
    </citation>
    <scope>NUCLEOTIDE SEQUENCE [LARGE SCALE GENOMIC DNA]</scope>
    <source>
        <strain evidence="2">AL-21</strain>
    </source>
</reference>
<dbReference type="KEGG" id="mel:Metbo_0493"/>
<dbReference type="eggNOG" id="arCOG00535">
    <property type="taxonomic scope" value="Archaea"/>
</dbReference>
<dbReference type="InterPro" id="IPR003749">
    <property type="entry name" value="ThiS/MoaD-like"/>
</dbReference>
<dbReference type="Gene3D" id="3.10.20.30">
    <property type="match status" value="1"/>
</dbReference>
<sequence length="66" mass="7269">MKINVKVGNNEDTVTISGEKTIKDLLESMEIAAETVVVKKNDYIVIDEEILEDGDSIEVIQVIYGG</sequence>
<organism evidence="1 2">
    <name type="scientific">Methanobacterium lacus (strain AL-21)</name>
    <dbReference type="NCBI Taxonomy" id="877455"/>
    <lineage>
        <taxon>Archaea</taxon>
        <taxon>Methanobacteriati</taxon>
        <taxon>Methanobacteriota</taxon>
        <taxon>Methanomada group</taxon>
        <taxon>Methanobacteria</taxon>
        <taxon>Methanobacteriales</taxon>
        <taxon>Methanobacteriaceae</taxon>
        <taxon>Methanobacterium</taxon>
    </lineage>
</organism>
<dbReference type="STRING" id="877455.Metbo_0493"/>
<reference evidence="1 2" key="2">
    <citation type="journal article" date="2014" name="Int. J. Syst. Evol. Microbiol.">
        <title>Methanobacterium paludis sp. nov. and a novel strain of Methanobacterium lacus isolated from northern peatlands.</title>
        <authorList>
            <person name="Cadillo-Quiroz H."/>
            <person name="Brauer S.L."/>
            <person name="Goodson N."/>
            <person name="Yavitt J.B."/>
            <person name="Zinder S.H."/>
        </authorList>
    </citation>
    <scope>NUCLEOTIDE SEQUENCE [LARGE SCALE GENOMIC DNA]</scope>
    <source>
        <strain evidence="1 2">AL-21</strain>
    </source>
</reference>